<dbReference type="Pfam" id="PF00437">
    <property type="entry name" value="T2SSE"/>
    <property type="match status" value="1"/>
</dbReference>
<gene>
    <name evidence="3" type="ORF">EAX62_16450</name>
</gene>
<protein>
    <submittedName>
        <fullName evidence="3">CpaF family protein</fullName>
    </submittedName>
</protein>
<evidence type="ECO:0000313" key="4">
    <source>
        <dbReference type="Proteomes" id="UP000275256"/>
    </source>
</evidence>
<evidence type="ECO:0000259" key="2">
    <source>
        <dbReference type="Pfam" id="PF00437"/>
    </source>
</evidence>
<keyword evidence="4" id="KW-1185">Reference proteome</keyword>
<comment type="caution">
    <text evidence="3">The sequence shown here is derived from an EMBL/GenBank/DDBJ whole genome shotgun (WGS) entry which is preliminary data.</text>
</comment>
<dbReference type="GO" id="GO:0016887">
    <property type="term" value="F:ATP hydrolysis activity"/>
    <property type="evidence" value="ECO:0007669"/>
    <property type="project" value="InterPro"/>
</dbReference>
<name>A0A3M0FYB4_9ACTN</name>
<dbReference type="Proteomes" id="UP000275256">
    <property type="component" value="Unassembled WGS sequence"/>
</dbReference>
<dbReference type="InterPro" id="IPR027417">
    <property type="entry name" value="P-loop_NTPase"/>
</dbReference>
<organism evidence="3 4">
    <name type="scientific">Tessaracoccus antarcticus</name>
    <dbReference type="NCBI Taxonomy" id="2479848"/>
    <lineage>
        <taxon>Bacteria</taxon>
        <taxon>Bacillati</taxon>
        <taxon>Actinomycetota</taxon>
        <taxon>Actinomycetes</taxon>
        <taxon>Propionibacteriales</taxon>
        <taxon>Propionibacteriaceae</taxon>
        <taxon>Tessaracoccus</taxon>
    </lineage>
</organism>
<feature type="domain" description="Bacterial type II secretion system protein E" evidence="2">
    <location>
        <begin position="178"/>
        <end position="327"/>
    </location>
</feature>
<evidence type="ECO:0000313" key="3">
    <source>
        <dbReference type="EMBL" id="RMB56867.1"/>
    </source>
</evidence>
<sequence>MPENGHVAMDAADLGDLPLFNTPVGRRRGTFTMTPPPTSTLPPPPPPWPVTPSPPTVPQAATPGVVLQPRMERTVAGVLDWALVDLLRERVSDELAQRDLTKADREVLGREVIAEVLAREARTATTNGQATWTMRHQSRLADALFDAVFRMGRLQPYLDDDTLENVIISGYDNVILERADGTLVKGEPVANSDEDLISYLQFVASHQSRPRQFSETDSKLHLALPGRARLFASAWVTSRPTVIIRRNRLATAILADLVRLGSLSSTAASFLSAAVRGRLSVIVSGDQGTGKTTMLRALAHELPAHVQIGTIETEFELFLRDTGHHQVVHEWQANPGTG</sequence>
<dbReference type="PANTHER" id="PTHR30486:SF6">
    <property type="entry name" value="TYPE IV PILUS RETRACTATION ATPASE PILT"/>
    <property type="match status" value="1"/>
</dbReference>
<proteinExistence type="inferred from homology"/>
<feature type="non-terminal residue" evidence="3">
    <location>
        <position position="338"/>
    </location>
</feature>
<dbReference type="Gene3D" id="3.30.450.380">
    <property type="match status" value="1"/>
</dbReference>
<comment type="similarity">
    <text evidence="1">Belongs to the GSP E family.</text>
</comment>
<dbReference type="PANTHER" id="PTHR30486">
    <property type="entry name" value="TWITCHING MOTILITY PROTEIN PILT"/>
    <property type="match status" value="1"/>
</dbReference>
<accession>A0A3M0FYB4</accession>
<dbReference type="AlphaFoldDB" id="A0A3M0FYB4"/>
<dbReference type="Gene3D" id="3.40.50.300">
    <property type="entry name" value="P-loop containing nucleotide triphosphate hydrolases"/>
    <property type="match status" value="1"/>
</dbReference>
<dbReference type="InterPro" id="IPR050921">
    <property type="entry name" value="T4SS_GSP_E_ATPase"/>
</dbReference>
<dbReference type="RefSeq" id="WP_199711365.1">
    <property type="nucleotide sequence ID" value="NZ_REFW01000010.1"/>
</dbReference>
<dbReference type="EMBL" id="REFW01000010">
    <property type="protein sequence ID" value="RMB56867.1"/>
    <property type="molecule type" value="Genomic_DNA"/>
</dbReference>
<dbReference type="InterPro" id="IPR001482">
    <property type="entry name" value="T2SS/T4SS_dom"/>
</dbReference>
<evidence type="ECO:0000256" key="1">
    <source>
        <dbReference type="ARBA" id="ARBA00006611"/>
    </source>
</evidence>
<dbReference type="SUPFAM" id="SSF52540">
    <property type="entry name" value="P-loop containing nucleoside triphosphate hydrolases"/>
    <property type="match status" value="1"/>
</dbReference>
<reference evidence="3 4" key="1">
    <citation type="submission" date="2018-10" db="EMBL/GenBank/DDBJ databases">
        <title>Tessaracoccus antarcticuss sp. nov., isolated from sediment.</title>
        <authorList>
            <person name="Zhou L.Y."/>
            <person name="Du Z.J."/>
        </authorList>
    </citation>
    <scope>NUCLEOTIDE SEQUENCE [LARGE SCALE GENOMIC DNA]</scope>
    <source>
        <strain evidence="3 4">JDX10</strain>
    </source>
</reference>